<protein>
    <submittedName>
        <fullName evidence="2">Uncharacterized protein</fullName>
    </submittedName>
</protein>
<dbReference type="Proteomes" id="UP001054945">
    <property type="component" value="Unassembled WGS sequence"/>
</dbReference>
<evidence type="ECO:0000313" key="2">
    <source>
        <dbReference type="EMBL" id="GIY43556.1"/>
    </source>
</evidence>
<gene>
    <name evidence="2" type="ORF">CEXT_702561</name>
</gene>
<dbReference type="AlphaFoldDB" id="A0AAV4TDU1"/>
<dbReference type="EMBL" id="BPLR01010990">
    <property type="protein sequence ID" value="GIY43556.1"/>
    <property type="molecule type" value="Genomic_DNA"/>
</dbReference>
<keyword evidence="3" id="KW-1185">Reference proteome</keyword>
<evidence type="ECO:0000313" key="3">
    <source>
        <dbReference type="Proteomes" id="UP001054945"/>
    </source>
</evidence>
<keyword evidence="1" id="KW-0472">Membrane</keyword>
<name>A0AAV4TDU1_CAEEX</name>
<sequence length="98" mass="10915">MGIELCQETVKEEKRDSQSKGFSSFSLSFSFSLSLLSFLDVSGMAAFFRVSLFLKMVLFCPQWSPLFEFLNSLLGSCSHTSGLERILGGGKKTERKTV</sequence>
<comment type="caution">
    <text evidence="2">The sequence shown here is derived from an EMBL/GenBank/DDBJ whole genome shotgun (WGS) entry which is preliminary data.</text>
</comment>
<keyword evidence="1" id="KW-0812">Transmembrane</keyword>
<evidence type="ECO:0000256" key="1">
    <source>
        <dbReference type="SAM" id="Phobius"/>
    </source>
</evidence>
<keyword evidence="1" id="KW-1133">Transmembrane helix</keyword>
<feature type="transmembrane region" description="Helical" evidence="1">
    <location>
        <begin position="25"/>
        <end position="48"/>
    </location>
</feature>
<accession>A0AAV4TDU1</accession>
<reference evidence="2 3" key="1">
    <citation type="submission" date="2021-06" db="EMBL/GenBank/DDBJ databases">
        <title>Caerostris extrusa draft genome.</title>
        <authorList>
            <person name="Kono N."/>
            <person name="Arakawa K."/>
        </authorList>
    </citation>
    <scope>NUCLEOTIDE SEQUENCE [LARGE SCALE GENOMIC DNA]</scope>
</reference>
<proteinExistence type="predicted"/>
<organism evidence="2 3">
    <name type="scientific">Caerostris extrusa</name>
    <name type="common">Bark spider</name>
    <name type="synonym">Caerostris bankana</name>
    <dbReference type="NCBI Taxonomy" id="172846"/>
    <lineage>
        <taxon>Eukaryota</taxon>
        <taxon>Metazoa</taxon>
        <taxon>Ecdysozoa</taxon>
        <taxon>Arthropoda</taxon>
        <taxon>Chelicerata</taxon>
        <taxon>Arachnida</taxon>
        <taxon>Araneae</taxon>
        <taxon>Araneomorphae</taxon>
        <taxon>Entelegynae</taxon>
        <taxon>Araneoidea</taxon>
        <taxon>Araneidae</taxon>
        <taxon>Caerostris</taxon>
    </lineage>
</organism>